<keyword evidence="2" id="KW-1185">Reference proteome</keyword>
<dbReference type="EMBL" id="JADEWZ010000022">
    <property type="protein sequence ID" value="MBE9117232.1"/>
    <property type="molecule type" value="Genomic_DNA"/>
</dbReference>
<protein>
    <submittedName>
        <fullName evidence="1">Uncharacterized protein</fullName>
    </submittedName>
</protein>
<organism evidence="1 2">
    <name type="scientific">Lusitaniella coriacea LEGE 07157</name>
    <dbReference type="NCBI Taxonomy" id="945747"/>
    <lineage>
        <taxon>Bacteria</taxon>
        <taxon>Bacillati</taxon>
        <taxon>Cyanobacteriota</taxon>
        <taxon>Cyanophyceae</taxon>
        <taxon>Spirulinales</taxon>
        <taxon>Lusitaniellaceae</taxon>
        <taxon>Lusitaniella</taxon>
    </lineage>
</organism>
<evidence type="ECO:0000313" key="1">
    <source>
        <dbReference type="EMBL" id="MBE9117232.1"/>
    </source>
</evidence>
<name>A0A8J7DXI9_9CYAN</name>
<proteinExistence type="predicted"/>
<dbReference type="AlphaFoldDB" id="A0A8J7DXI9"/>
<reference evidence="1" key="1">
    <citation type="submission" date="2020-10" db="EMBL/GenBank/DDBJ databases">
        <authorList>
            <person name="Castelo-Branco R."/>
            <person name="Eusebio N."/>
            <person name="Adriana R."/>
            <person name="Vieira A."/>
            <person name="Brugerolle De Fraissinette N."/>
            <person name="Rezende De Castro R."/>
            <person name="Schneider M.P."/>
            <person name="Vasconcelos V."/>
            <person name="Leao P.N."/>
        </authorList>
    </citation>
    <scope>NUCLEOTIDE SEQUENCE</scope>
    <source>
        <strain evidence="1">LEGE 07157</strain>
    </source>
</reference>
<accession>A0A8J7DXI9</accession>
<gene>
    <name evidence="1" type="ORF">IQ249_15130</name>
</gene>
<sequence>MNFCIQVSNPVFLYSPNEIASDLAEAIQVIFPMETEKVFIVWNCIYIPLSYKYDISVIIDDILPMLSDVTNKKKGSYRVFFGSDTFNAEWNLSWYDESIYISAKWNNLAGNLVDLALSNCSKLETKIEIFLSEYKKLLQQLSIAVEKSELSIVEQESYKLMLDLQASIKNYGSLYQVDTKTS</sequence>
<evidence type="ECO:0000313" key="2">
    <source>
        <dbReference type="Proteomes" id="UP000654482"/>
    </source>
</evidence>
<comment type="caution">
    <text evidence="1">The sequence shown here is derived from an EMBL/GenBank/DDBJ whole genome shotgun (WGS) entry which is preliminary data.</text>
</comment>
<dbReference type="RefSeq" id="WP_194030321.1">
    <property type="nucleotide sequence ID" value="NZ_JADEWZ010000022.1"/>
</dbReference>
<dbReference type="Proteomes" id="UP000654482">
    <property type="component" value="Unassembled WGS sequence"/>
</dbReference>